<dbReference type="AlphaFoldDB" id="A0A8H4GWB4"/>
<evidence type="ECO:0000313" key="2">
    <source>
        <dbReference type="Proteomes" id="UP000653565"/>
    </source>
</evidence>
<name>A0A8H4GWB4_9EURO</name>
<comment type="caution">
    <text evidence="1">The sequence shown here is derived from an EMBL/GenBank/DDBJ whole genome shotgun (WGS) entry which is preliminary data.</text>
</comment>
<dbReference type="Proteomes" id="UP000653565">
    <property type="component" value="Unassembled WGS sequence"/>
</dbReference>
<dbReference type="EMBL" id="JAAAPX010000123">
    <property type="protein sequence ID" value="KAF4229880.1"/>
    <property type="molecule type" value="Genomic_DNA"/>
</dbReference>
<reference evidence="1" key="2">
    <citation type="submission" date="2020-04" db="EMBL/GenBank/DDBJ databases">
        <authorList>
            <person name="Santos R.A.C."/>
            <person name="Steenwyk J.L."/>
            <person name="Rivero-Menendez O."/>
            <person name="Mead M.E."/>
            <person name="Silva L.P."/>
            <person name="Bastos R.W."/>
            <person name="Alastruey-Izquierdo A."/>
            <person name="Goldman G.H."/>
            <person name="Rokas A."/>
        </authorList>
    </citation>
    <scope>NUCLEOTIDE SEQUENCE</scope>
    <source>
        <strain evidence="1">CNM-CM6805</strain>
    </source>
</reference>
<dbReference type="PANTHER" id="PTHR36091">
    <property type="entry name" value="ALTERED INHERITANCE OF MITOCHONDRIA PROTEIN 9, MITOCHONDRIAL"/>
    <property type="match status" value="1"/>
</dbReference>
<dbReference type="PANTHER" id="PTHR36091:SF1">
    <property type="entry name" value="ALTERED INHERITANCE OF MITOCHONDRIA PROTEIN 9, MITOCHONDRIAL"/>
    <property type="match status" value="1"/>
</dbReference>
<gene>
    <name evidence="1" type="ORF">CNMCM6805_001061</name>
</gene>
<dbReference type="OrthoDB" id="2831558at2759"/>
<accession>A0A8H4GWB4</accession>
<reference evidence="1" key="1">
    <citation type="journal article" date="2020" name="bioRxiv">
        <title>Genomic and phenotypic heterogeneity of clinical isolates of the human pathogens Aspergillus fumigatus, Aspergillus lentulus and Aspergillus fumigatiaffinis.</title>
        <authorList>
            <person name="dos Santos R.A.C."/>
            <person name="Steenwyk J.L."/>
            <person name="Rivero-Menendez O."/>
            <person name="Mead M.E."/>
            <person name="Silva L.P."/>
            <person name="Bastos R.W."/>
            <person name="Alastruey-Izquierdo A."/>
            <person name="Goldman G.H."/>
            <person name="Rokas A."/>
        </authorList>
    </citation>
    <scope>NUCLEOTIDE SEQUENCE</scope>
    <source>
        <strain evidence="1">CNM-CM6805</strain>
    </source>
</reference>
<proteinExistence type="predicted"/>
<dbReference type="GO" id="GO:0005739">
    <property type="term" value="C:mitochondrion"/>
    <property type="evidence" value="ECO:0007669"/>
    <property type="project" value="TreeGrafter"/>
</dbReference>
<organism evidence="1 2">
    <name type="scientific">Aspergillus fumigatiaffinis</name>
    <dbReference type="NCBI Taxonomy" id="340414"/>
    <lineage>
        <taxon>Eukaryota</taxon>
        <taxon>Fungi</taxon>
        <taxon>Dikarya</taxon>
        <taxon>Ascomycota</taxon>
        <taxon>Pezizomycotina</taxon>
        <taxon>Eurotiomycetes</taxon>
        <taxon>Eurotiomycetidae</taxon>
        <taxon>Eurotiales</taxon>
        <taxon>Aspergillaceae</taxon>
        <taxon>Aspergillus</taxon>
        <taxon>Aspergillus subgen. Fumigati</taxon>
    </lineage>
</organism>
<evidence type="ECO:0000313" key="1">
    <source>
        <dbReference type="EMBL" id="KAF4229880.1"/>
    </source>
</evidence>
<sequence>MGIIWHNNLHTENIFTDKDNPTQITSIIDWQAIPIYPIFLVAHHPSLIEAAKELFLAQTLWLYYETQVYKEAPDLIRAFEYRETLQSEILSLIGSIFDDGEPHVQKLLADLTRDDVWKQLVGEDDHGNLRVPCPLDYTQHDLDKQDEEYAKWERDVERKARVLDEIGVYTGWNGAVSPGDYDEVVRRVELARKRFLDRESTTPEERVMWEKAWTFEDKPGDTDLLIMEYQVHPLVGI</sequence>
<keyword evidence="2" id="KW-1185">Reference proteome</keyword>
<evidence type="ECO:0008006" key="3">
    <source>
        <dbReference type="Google" id="ProtNLM"/>
    </source>
</evidence>
<protein>
    <recommendedName>
        <fullName evidence="3">Aminoglycoside phosphotransferase domain-containing protein</fullName>
    </recommendedName>
</protein>
<dbReference type="InterPro" id="IPR051035">
    <property type="entry name" value="Mito_inheritance_9"/>
</dbReference>